<keyword evidence="6 8" id="KW-0012">Acyltransferase</keyword>
<dbReference type="NCBIfam" id="NF005919">
    <property type="entry name" value="PRK07920.1"/>
    <property type="match status" value="1"/>
</dbReference>
<evidence type="ECO:0000256" key="7">
    <source>
        <dbReference type="SAM" id="MobiDB-lite"/>
    </source>
</evidence>
<dbReference type="GO" id="GO:0009247">
    <property type="term" value="P:glycolipid biosynthetic process"/>
    <property type="evidence" value="ECO:0007669"/>
    <property type="project" value="UniProtKB-ARBA"/>
</dbReference>
<evidence type="ECO:0000256" key="3">
    <source>
        <dbReference type="ARBA" id="ARBA00022519"/>
    </source>
</evidence>
<evidence type="ECO:0000256" key="1">
    <source>
        <dbReference type="ARBA" id="ARBA00004533"/>
    </source>
</evidence>
<evidence type="ECO:0000256" key="5">
    <source>
        <dbReference type="ARBA" id="ARBA00023136"/>
    </source>
</evidence>
<dbReference type="PANTHER" id="PTHR30606">
    <property type="entry name" value="LIPID A BIOSYNTHESIS LAUROYL ACYLTRANSFERASE"/>
    <property type="match status" value="1"/>
</dbReference>
<keyword evidence="4 8" id="KW-0808">Transferase</keyword>
<dbReference type="EMBL" id="PQNK01000001">
    <property type="protein sequence ID" value="RRO87981.1"/>
    <property type="molecule type" value="Genomic_DNA"/>
</dbReference>
<keyword evidence="2" id="KW-1003">Cell membrane</keyword>
<keyword evidence="5" id="KW-0472">Membrane</keyword>
<dbReference type="InterPro" id="IPR004960">
    <property type="entry name" value="LipA_acyltrans"/>
</dbReference>
<dbReference type="AlphaFoldDB" id="A0A3R8QIB9"/>
<dbReference type="PANTHER" id="PTHR30606:SF10">
    <property type="entry name" value="PHOSPHATIDYLINOSITOL MANNOSIDE ACYLTRANSFERASE"/>
    <property type="match status" value="1"/>
</dbReference>
<accession>A0A3R8QIB9</accession>
<feature type="region of interest" description="Disordered" evidence="7">
    <location>
        <begin position="300"/>
        <end position="320"/>
    </location>
</feature>
<dbReference type="CDD" id="cd07984">
    <property type="entry name" value="LPLAT_LABLAT-like"/>
    <property type="match status" value="1"/>
</dbReference>
<evidence type="ECO:0000256" key="2">
    <source>
        <dbReference type="ARBA" id="ARBA00022475"/>
    </source>
</evidence>
<organism evidence="8 9">
    <name type="scientific">Corynebacterium bovis</name>
    <dbReference type="NCBI Taxonomy" id="36808"/>
    <lineage>
        <taxon>Bacteria</taxon>
        <taxon>Bacillati</taxon>
        <taxon>Actinomycetota</taxon>
        <taxon>Actinomycetes</taxon>
        <taxon>Mycobacteriales</taxon>
        <taxon>Corynebacteriaceae</taxon>
        <taxon>Corynebacterium</taxon>
    </lineage>
</organism>
<reference evidence="8 9" key="1">
    <citation type="submission" date="2018-01" db="EMBL/GenBank/DDBJ databases">
        <title>Twenty Corynebacterium bovis Genomes.</title>
        <authorList>
            <person name="Gulvik C.A."/>
        </authorList>
    </citation>
    <scope>NUCLEOTIDE SEQUENCE [LARGE SCALE GENOMIC DNA]</scope>
    <source>
        <strain evidence="8 9">F6900</strain>
    </source>
</reference>
<comment type="caution">
    <text evidence="8">The sequence shown here is derived from an EMBL/GenBank/DDBJ whole genome shotgun (WGS) entry which is preliminary data.</text>
</comment>
<proteinExistence type="predicted"/>
<evidence type="ECO:0000313" key="8">
    <source>
        <dbReference type="EMBL" id="RRO87981.1"/>
    </source>
</evidence>
<sequence>MTSALTRDDLVALAYRAGWAVTARVPDGLASAAFAAGADRASHGGTGPAQLRANLARVVGPAAVTRDLVRDSMRSYMRYWKEAFQLPRIQGPELLRRLDRGFDPAELEVLRESREDGRGTVLVLPHSGNWDMAGLWLANNYGTFTTVAERLRPESLFDAFVAYRESLGFRIIALTGSEQPPFEAMVEVLENDGIVCLLGDRDLSGHGVLVSFFGERTSIPAGPALLAQRTGANLHVVHSYFDGPGWGFRVNRPTDTARPLAEVVQDTADQMAANIAANPADWHMLQPLWFDDLSDRRRLRAEGGTPDATSGSTGDGVSDR</sequence>
<evidence type="ECO:0000256" key="6">
    <source>
        <dbReference type="ARBA" id="ARBA00023315"/>
    </source>
</evidence>
<comment type="subcellular location">
    <subcellularLocation>
        <location evidence="1">Cell inner membrane</location>
    </subcellularLocation>
</comment>
<dbReference type="Proteomes" id="UP000276526">
    <property type="component" value="Unassembled WGS sequence"/>
</dbReference>
<evidence type="ECO:0000313" key="9">
    <source>
        <dbReference type="Proteomes" id="UP000276526"/>
    </source>
</evidence>
<keyword evidence="3" id="KW-0997">Cell inner membrane</keyword>
<name>A0A3R8QIB9_9CORY</name>
<evidence type="ECO:0000256" key="4">
    <source>
        <dbReference type="ARBA" id="ARBA00022679"/>
    </source>
</evidence>
<dbReference type="GO" id="GO:0005886">
    <property type="term" value="C:plasma membrane"/>
    <property type="evidence" value="ECO:0007669"/>
    <property type="project" value="UniProtKB-SubCell"/>
</dbReference>
<protein>
    <submittedName>
        <fullName evidence="8">Phosphatidylinositol mannoside acyltransferase</fullName>
    </submittedName>
</protein>
<dbReference type="Pfam" id="PF03279">
    <property type="entry name" value="Lip_A_acyltrans"/>
    <property type="match status" value="1"/>
</dbReference>
<dbReference type="GO" id="GO:0016746">
    <property type="term" value="F:acyltransferase activity"/>
    <property type="evidence" value="ECO:0007669"/>
    <property type="project" value="UniProtKB-KW"/>
</dbReference>
<dbReference type="RefSeq" id="WP_125206900.1">
    <property type="nucleotide sequence ID" value="NZ_JAUKFU010000020.1"/>
</dbReference>
<gene>
    <name evidence="8" type="ORF">CXF48_01115</name>
</gene>